<accession>A0A816VJL7</accession>
<name>A0A816VJL7_9BILA</name>
<evidence type="ECO:0000313" key="4">
    <source>
        <dbReference type="Proteomes" id="UP000663866"/>
    </source>
</evidence>
<evidence type="ECO:0000313" key="1">
    <source>
        <dbReference type="EMBL" id="CAF2121803.1"/>
    </source>
</evidence>
<reference evidence="1" key="1">
    <citation type="submission" date="2021-02" db="EMBL/GenBank/DDBJ databases">
        <authorList>
            <person name="Nowell W R."/>
        </authorList>
    </citation>
    <scope>NUCLEOTIDE SEQUENCE</scope>
</reference>
<dbReference type="EMBL" id="CAJOBG010042847">
    <property type="protein sequence ID" value="CAF4422499.1"/>
    <property type="molecule type" value="Genomic_DNA"/>
</dbReference>
<proteinExistence type="predicted"/>
<sequence>MIDNTRPNLLLTNVPPQRLLPEELARRQSGTYNCSFTIIDHNASTTSFMVKQYQTYFPSILDRLNVDLSILDYNYNRLEHFLHLFRTCRMRILPAEKFASNQLYVDAKQFPLLLEFYLQINVDLFYMKTCSYHKAEPRSLTEGLFSANLPECRYTMTPCGNCKLCQPVTDLKYRRQAPIIFNRYEKHRFVSGYESILNCPATCNTKNFIYVLTCLCGDAEYISETKYTLSSRLEGHRSISNHLIRRSLIGERNFRYHKQNEAAIQMFLDSNPHYWRFFPMSIIEVDQNNNNYEMRNISTTMVDVQNYLRNIPKPPFGYKFSKRQIEKQAEFFIMKLINQTINDRIDLFNATIVAVLPSNTSDLFCQIIHSLFVTHTEAKLNTLGHIFDYSINDTSLHRIWCADLQRRPISSACY</sequence>
<protein>
    <recommendedName>
        <fullName evidence="5">GIY-YIG domain-containing protein</fullName>
    </recommendedName>
</protein>
<keyword evidence="4" id="KW-1185">Reference proteome</keyword>
<dbReference type="Proteomes" id="UP000663866">
    <property type="component" value="Unassembled WGS sequence"/>
</dbReference>
<evidence type="ECO:0000313" key="3">
    <source>
        <dbReference type="Proteomes" id="UP000663856"/>
    </source>
</evidence>
<dbReference type="EMBL" id="CAJNRF010010551">
    <property type="protein sequence ID" value="CAF2121803.1"/>
    <property type="molecule type" value="Genomic_DNA"/>
</dbReference>
<evidence type="ECO:0008006" key="5">
    <source>
        <dbReference type="Google" id="ProtNLM"/>
    </source>
</evidence>
<comment type="caution">
    <text evidence="1">The sequence shown here is derived from an EMBL/GenBank/DDBJ whole genome shotgun (WGS) entry which is preliminary data.</text>
</comment>
<dbReference type="AlphaFoldDB" id="A0A816VJL7"/>
<organism evidence="1 3">
    <name type="scientific">Rotaria magnacalcarata</name>
    <dbReference type="NCBI Taxonomy" id="392030"/>
    <lineage>
        <taxon>Eukaryota</taxon>
        <taxon>Metazoa</taxon>
        <taxon>Spiralia</taxon>
        <taxon>Gnathifera</taxon>
        <taxon>Rotifera</taxon>
        <taxon>Eurotatoria</taxon>
        <taxon>Bdelloidea</taxon>
        <taxon>Philodinida</taxon>
        <taxon>Philodinidae</taxon>
        <taxon>Rotaria</taxon>
    </lineage>
</organism>
<dbReference type="Proteomes" id="UP000663856">
    <property type="component" value="Unassembled WGS sequence"/>
</dbReference>
<evidence type="ECO:0000313" key="2">
    <source>
        <dbReference type="EMBL" id="CAF4422499.1"/>
    </source>
</evidence>
<gene>
    <name evidence="2" type="ORF">OVN521_LOCUS36181</name>
    <name evidence="1" type="ORF">WKI299_LOCUS24548</name>
</gene>